<name>A0A1F8B1W9_9BACT</name>
<gene>
    <name evidence="1" type="ORF">A3E46_00570</name>
</gene>
<dbReference type="EMBL" id="MGGZ01000009">
    <property type="protein sequence ID" value="OGM57475.1"/>
    <property type="molecule type" value="Genomic_DNA"/>
</dbReference>
<reference evidence="1 2" key="1">
    <citation type="journal article" date="2016" name="Nat. Commun.">
        <title>Thousands of microbial genomes shed light on interconnected biogeochemical processes in an aquifer system.</title>
        <authorList>
            <person name="Anantharaman K."/>
            <person name="Brown C.T."/>
            <person name="Hug L.A."/>
            <person name="Sharon I."/>
            <person name="Castelle C.J."/>
            <person name="Probst A.J."/>
            <person name="Thomas B.C."/>
            <person name="Singh A."/>
            <person name="Wilkins M.J."/>
            <person name="Karaoz U."/>
            <person name="Brodie E.L."/>
            <person name="Williams K.H."/>
            <person name="Hubbard S.S."/>
            <person name="Banfield J.F."/>
        </authorList>
    </citation>
    <scope>NUCLEOTIDE SEQUENCE [LARGE SCALE GENOMIC DNA]</scope>
</reference>
<evidence type="ECO:0000313" key="1">
    <source>
        <dbReference type="EMBL" id="OGM57475.1"/>
    </source>
</evidence>
<dbReference type="STRING" id="1802513.A3E46_00570"/>
<comment type="caution">
    <text evidence="1">The sequence shown here is derived from an EMBL/GenBank/DDBJ whole genome shotgun (WGS) entry which is preliminary data.</text>
</comment>
<accession>A0A1F8B1W9</accession>
<dbReference type="Proteomes" id="UP000178313">
    <property type="component" value="Unassembled WGS sequence"/>
</dbReference>
<evidence type="ECO:0000313" key="2">
    <source>
        <dbReference type="Proteomes" id="UP000178313"/>
    </source>
</evidence>
<sequence length="155" mass="17522">MREMRRGEILRIKDVSGGRVRVVTASGTERNIQVLGKGEEVGFPEGTIESMLPLMERITSRFPGIVSPDNHDFWLSLQEKAPQTPRQAAITLRRSGFSSKVVGQEIVRRMIRLSGATPEREDQGLVQQLKDEAAEAVRKIYVETTEVRPRLPRKK</sequence>
<proteinExistence type="predicted"/>
<dbReference type="AlphaFoldDB" id="A0A1F8B1W9"/>
<organism evidence="1 2">
    <name type="scientific">Candidatus Woesebacteria bacterium RIFCSPHIGHO2_12_FULL_46_16</name>
    <dbReference type="NCBI Taxonomy" id="1802513"/>
    <lineage>
        <taxon>Bacteria</taxon>
        <taxon>Candidatus Woeseibacteriota</taxon>
    </lineage>
</organism>
<protein>
    <submittedName>
        <fullName evidence="1">Uncharacterized protein</fullName>
    </submittedName>
</protein>